<dbReference type="EMBL" id="KF901064">
    <property type="protein sequence ID" value="AIF16780.1"/>
    <property type="molecule type" value="Genomic_DNA"/>
</dbReference>
<dbReference type="Pfam" id="PF14559">
    <property type="entry name" value="TPR_19"/>
    <property type="match status" value="1"/>
</dbReference>
<evidence type="ECO:0000313" key="4">
    <source>
        <dbReference type="EMBL" id="AIF16780.1"/>
    </source>
</evidence>
<evidence type="ECO:0000256" key="1">
    <source>
        <dbReference type="ARBA" id="ARBA00022737"/>
    </source>
</evidence>
<feature type="repeat" description="TPR" evidence="3">
    <location>
        <begin position="139"/>
        <end position="172"/>
    </location>
</feature>
<dbReference type="AlphaFoldDB" id="A0A075HNB6"/>
<dbReference type="Pfam" id="PF13181">
    <property type="entry name" value="TPR_8"/>
    <property type="match status" value="1"/>
</dbReference>
<name>A0A075HNB6_9ARCH</name>
<organism evidence="4">
    <name type="scientific">uncultured marine thaumarchaeote KM3_74_H09</name>
    <dbReference type="NCBI Taxonomy" id="1456276"/>
    <lineage>
        <taxon>Archaea</taxon>
        <taxon>Nitrososphaerota</taxon>
        <taxon>environmental samples</taxon>
    </lineage>
</organism>
<sequence length="224" mass="25568">MSSVSSFQQAYEEYSKQNFQKSYSLFDKSLETLKQDSVMLQERDMIFINLEKYEEALIYLDKILIIDANDIEILIRKGKSCETLGKTEQAIECFNQILSIQPSNVDALRGMAIIFINQEKYEAAIVNLDQILLAIPNDFEIMYFKGIVLEQLGQHAQAVNYYLKSLKITSNDASVLQSISLHLVHLLGKEHALPIFKSLIENDPNDILAQNGLKTFSANPIYDY</sequence>
<dbReference type="PROSITE" id="PS50005">
    <property type="entry name" value="TPR"/>
    <property type="match status" value="2"/>
</dbReference>
<dbReference type="InterPro" id="IPR019734">
    <property type="entry name" value="TPR_rpt"/>
</dbReference>
<dbReference type="PANTHER" id="PTHR44943:SF8">
    <property type="entry name" value="TPR REPEAT-CONTAINING PROTEIN MJ0263"/>
    <property type="match status" value="1"/>
</dbReference>
<dbReference type="SUPFAM" id="SSF48452">
    <property type="entry name" value="TPR-like"/>
    <property type="match status" value="1"/>
</dbReference>
<protein>
    <submittedName>
        <fullName evidence="4">Tetratricopeptide repeat domain-containing protein</fullName>
    </submittedName>
</protein>
<dbReference type="InterPro" id="IPR051685">
    <property type="entry name" value="Ycf3/AcsC/BcsC/TPR_MFPF"/>
</dbReference>
<proteinExistence type="predicted"/>
<dbReference type="SMART" id="SM00028">
    <property type="entry name" value="TPR"/>
    <property type="match status" value="5"/>
</dbReference>
<keyword evidence="1" id="KW-0677">Repeat</keyword>
<keyword evidence="2 3" id="KW-0802">TPR repeat</keyword>
<evidence type="ECO:0000256" key="3">
    <source>
        <dbReference type="PROSITE-ProRule" id="PRU00339"/>
    </source>
</evidence>
<evidence type="ECO:0000256" key="2">
    <source>
        <dbReference type="ARBA" id="ARBA00022803"/>
    </source>
</evidence>
<reference evidence="4" key="1">
    <citation type="journal article" date="2014" name="Genome Biol. Evol.">
        <title>Pangenome evidence for extensive interdomain horizontal transfer affecting lineage core and shell genes in uncultured planktonic thaumarchaeota and euryarchaeota.</title>
        <authorList>
            <person name="Deschamps P."/>
            <person name="Zivanovic Y."/>
            <person name="Moreira D."/>
            <person name="Rodriguez-Valera F."/>
            <person name="Lopez-Garcia P."/>
        </authorList>
    </citation>
    <scope>NUCLEOTIDE SEQUENCE</scope>
</reference>
<dbReference type="InterPro" id="IPR011990">
    <property type="entry name" value="TPR-like_helical_dom_sf"/>
</dbReference>
<accession>A0A075HNB6</accession>
<dbReference type="PANTHER" id="PTHR44943">
    <property type="entry name" value="CELLULOSE SYNTHASE OPERON PROTEIN C"/>
    <property type="match status" value="1"/>
</dbReference>
<dbReference type="Gene3D" id="1.25.40.10">
    <property type="entry name" value="Tetratricopeptide repeat domain"/>
    <property type="match status" value="1"/>
</dbReference>
<feature type="repeat" description="TPR" evidence="3">
    <location>
        <begin position="71"/>
        <end position="104"/>
    </location>
</feature>